<dbReference type="NCBIfam" id="TIGR00202">
    <property type="entry name" value="csrA"/>
    <property type="match status" value="1"/>
</dbReference>
<dbReference type="Proteomes" id="UP000231932">
    <property type="component" value="Chromosome"/>
</dbReference>
<keyword evidence="3 5" id="KW-0810">Translation regulation</keyword>
<keyword evidence="4 5" id="KW-0694">RNA-binding</keyword>
<comment type="subcellular location">
    <subcellularLocation>
        <location evidence="5">Cytoplasm</location>
    </subcellularLocation>
</comment>
<dbReference type="InterPro" id="IPR036107">
    <property type="entry name" value="CsrA_sf"/>
</dbReference>
<dbReference type="HAMAP" id="MF_00167">
    <property type="entry name" value="CsrA"/>
    <property type="match status" value="1"/>
</dbReference>
<dbReference type="PANTHER" id="PTHR34984:SF1">
    <property type="entry name" value="CARBON STORAGE REGULATOR"/>
    <property type="match status" value="1"/>
</dbReference>
<accession>A0A2K8N9K0</accession>
<evidence type="ECO:0000313" key="7">
    <source>
        <dbReference type="EMBL" id="ATY86021.1"/>
    </source>
</evidence>
<dbReference type="RefSeq" id="WP_100668772.1">
    <property type="nucleotide sequence ID" value="NZ_CP024955.1"/>
</dbReference>
<sequence>MLVLSRRAGEAIVIGEDVRVVVLEVRGEVVRLGIAAPRSVAVHREEVFEQILEENRRAAQSRDALDRLFGALDTAGPPRPGDPGPNDEG</sequence>
<name>A0A2K8N9K0_9BACL</name>
<dbReference type="Pfam" id="PF02599">
    <property type="entry name" value="CsrA"/>
    <property type="match status" value="1"/>
</dbReference>
<dbReference type="GO" id="GO:0044781">
    <property type="term" value="P:bacterial-type flagellum organization"/>
    <property type="evidence" value="ECO:0007669"/>
    <property type="project" value="UniProtKB-KW"/>
</dbReference>
<dbReference type="GO" id="GO:0005829">
    <property type="term" value="C:cytosol"/>
    <property type="evidence" value="ECO:0007669"/>
    <property type="project" value="TreeGrafter"/>
</dbReference>
<dbReference type="GO" id="GO:0048027">
    <property type="term" value="F:mRNA 5'-UTR binding"/>
    <property type="evidence" value="ECO:0007669"/>
    <property type="project" value="UniProtKB-UniRule"/>
</dbReference>
<organism evidence="7 8">
    <name type="scientific">Kyrpidia spormannii</name>
    <dbReference type="NCBI Taxonomy" id="2055160"/>
    <lineage>
        <taxon>Bacteria</taxon>
        <taxon>Bacillati</taxon>
        <taxon>Bacillota</taxon>
        <taxon>Bacilli</taxon>
        <taxon>Bacillales</taxon>
        <taxon>Alicyclobacillaceae</taxon>
        <taxon>Kyrpidia</taxon>
    </lineage>
</organism>
<dbReference type="Gene3D" id="2.60.40.4380">
    <property type="entry name" value="Translational regulator CsrA"/>
    <property type="match status" value="1"/>
</dbReference>
<keyword evidence="2 5" id="KW-0678">Repressor</keyword>
<dbReference type="GO" id="GO:1902208">
    <property type="term" value="P:regulation of bacterial-type flagellum assembly"/>
    <property type="evidence" value="ECO:0007669"/>
    <property type="project" value="UniProtKB-UniRule"/>
</dbReference>
<evidence type="ECO:0000256" key="6">
    <source>
        <dbReference type="SAM" id="MobiDB-lite"/>
    </source>
</evidence>
<dbReference type="NCBIfam" id="NF002469">
    <property type="entry name" value="PRK01712.1"/>
    <property type="match status" value="1"/>
</dbReference>
<evidence type="ECO:0000256" key="4">
    <source>
        <dbReference type="ARBA" id="ARBA00022884"/>
    </source>
</evidence>
<reference evidence="8" key="1">
    <citation type="submission" date="2017-11" db="EMBL/GenBank/DDBJ databases">
        <title>Complete Genome Sequence of Kyrpidia sp. Strain EA-1, a thermophilic, hydrogen-oxidizing Bacterium, isolated from the Azores.</title>
        <authorList>
            <person name="Reiner J.E."/>
            <person name="Lapp C.J."/>
            <person name="Bunk B."/>
            <person name="Gescher J."/>
        </authorList>
    </citation>
    <scope>NUCLEOTIDE SEQUENCE [LARGE SCALE GENOMIC DNA]</scope>
    <source>
        <strain evidence="8">EA-1</strain>
    </source>
</reference>
<dbReference type="PANTHER" id="PTHR34984">
    <property type="entry name" value="CARBON STORAGE REGULATOR"/>
    <property type="match status" value="1"/>
</dbReference>
<comment type="similarity">
    <text evidence="5">Belongs to the CsrA/RsmA family.</text>
</comment>
<dbReference type="GO" id="GO:0045947">
    <property type="term" value="P:negative regulation of translational initiation"/>
    <property type="evidence" value="ECO:0007669"/>
    <property type="project" value="UniProtKB-UniRule"/>
</dbReference>
<proteinExistence type="inferred from homology"/>
<keyword evidence="1 5" id="KW-0963">Cytoplasm</keyword>
<evidence type="ECO:0000256" key="1">
    <source>
        <dbReference type="ARBA" id="ARBA00022490"/>
    </source>
</evidence>
<protein>
    <recommendedName>
        <fullName evidence="5">Translational regulator CsrA</fullName>
    </recommendedName>
</protein>
<evidence type="ECO:0000256" key="5">
    <source>
        <dbReference type="HAMAP-Rule" id="MF_00167"/>
    </source>
</evidence>
<evidence type="ECO:0000256" key="3">
    <source>
        <dbReference type="ARBA" id="ARBA00022845"/>
    </source>
</evidence>
<feature type="region of interest" description="Disordered" evidence="6">
    <location>
        <begin position="68"/>
        <end position="89"/>
    </location>
</feature>
<dbReference type="EMBL" id="CP024955">
    <property type="protein sequence ID" value="ATY86021.1"/>
    <property type="molecule type" value="Genomic_DNA"/>
</dbReference>
<dbReference type="GO" id="GO:0006402">
    <property type="term" value="P:mRNA catabolic process"/>
    <property type="evidence" value="ECO:0007669"/>
    <property type="project" value="InterPro"/>
</dbReference>
<dbReference type="SUPFAM" id="SSF117130">
    <property type="entry name" value="CsrA-like"/>
    <property type="match status" value="1"/>
</dbReference>
<evidence type="ECO:0000313" key="8">
    <source>
        <dbReference type="Proteomes" id="UP000231932"/>
    </source>
</evidence>
<gene>
    <name evidence="5 7" type="primary">csrA</name>
    <name evidence="7" type="ORF">CVV65_14695</name>
</gene>
<keyword evidence="8" id="KW-1185">Reference proteome</keyword>
<dbReference type="GO" id="GO:0006109">
    <property type="term" value="P:regulation of carbohydrate metabolic process"/>
    <property type="evidence" value="ECO:0007669"/>
    <property type="project" value="InterPro"/>
</dbReference>
<evidence type="ECO:0000256" key="2">
    <source>
        <dbReference type="ARBA" id="ARBA00022491"/>
    </source>
</evidence>
<dbReference type="KEGG" id="kyr:CVV65_14695"/>
<comment type="function">
    <text evidence="5">A translational regulator that binds mRNA to regulate translation initiation and/or mRNA stability. Usually binds in the 5'-UTR at or near the Shine-Dalgarno sequence preventing ribosome-binding, thus repressing translation. Its main target seems to be the major flagellin gene, while its function is anatagonized by FliW.</text>
</comment>
<comment type="subunit">
    <text evidence="5">Homodimer; the beta-strands of each monomer intercalate to form a hydrophobic core, while the alpha-helices form wings that extend away from the core.</text>
</comment>
<dbReference type="InterPro" id="IPR003751">
    <property type="entry name" value="CsrA"/>
</dbReference>
<dbReference type="AlphaFoldDB" id="A0A2K8N9K0"/>
<dbReference type="OrthoDB" id="9809061at2"/>
<dbReference type="FunFam" id="2.60.40.4380:FF:000002">
    <property type="entry name" value="Translational regulator CsrA"/>
    <property type="match status" value="1"/>
</dbReference>
<keyword evidence="5" id="KW-1005">Bacterial flagellum biogenesis</keyword>